<feature type="compositionally biased region" description="Polar residues" evidence="1">
    <location>
        <begin position="1"/>
        <end position="11"/>
    </location>
</feature>
<name>A0ABD0U5T6_DENTH</name>
<comment type="caution">
    <text evidence="3">The sequence shown here is derived from an EMBL/GenBank/DDBJ whole genome shotgun (WGS) entry which is preliminary data.</text>
</comment>
<keyword evidence="4" id="KW-1185">Reference proteome</keyword>
<feature type="region of interest" description="Disordered" evidence="1">
    <location>
        <begin position="1"/>
        <end position="22"/>
    </location>
</feature>
<evidence type="ECO:0000313" key="3">
    <source>
        <dbReference type="EMBL" id="KAL0907787.1"/>
    </source>
</evidence>
<evidence type="ECO:0000256" key="2">
    <source>
        <dbReference type="SAM" id="Phobius"/>
    </source>
</evidence>
<keyword evidence="2" id="KW-0812">Transmembrane</keyword>
<dbReference type="AlphaFoldDB" id="A0ABD0U5T6"/>
<reference evidence="3 4" key="1">
    <citation type="journal article" date="2024" name="Plant Biotechnol. J.">
        <title>Dendrobium thyrsiflorum genome and its molecular insights into genes involved in important horticultural traits.</title>
        <authorList>
            <person name="Chen B."/>
            <person name="Wang J.Y."/>
            <person name="Zheng P.J."/>
            <person name="Li K.L."/>
            <person name="Liang Y.M."/>
            <person name="Chen X.F."/>
            <person name="Zhang C."/>
            <person name="Zhao X."/>
            <person name="He X."/>
            <person name="Zhang G.Q."/>
            <person name="Liu Z.J."/>
            <person name="Xu Q."/>
        </authorList>
    </citation>
    <scope>NUCLEOTIDE SEQUENCE [LARGE SCALE GENOMIC DNA]</scope>
    <source>
        <strain evidence="3">GZMU011</strain>
    </source>
</reference>
<dbReference type="EMBL" id="JANQDX010000017">
    <property type="protein sequence ID" value="KAL0907787.1"/>
    <property type="molecule type" value="Genomic_DNA"/>
</dbReference>
<protein>
    <submittedName>
        <fullName evidence="3">Uncharacterized protein</fullName>
    </submittedName>
</protein>
<keyword evidence="2" id="KW-1133">Transmembrane helix</keyword>
<sequence length="317" mass="35424">MPTSKRLSHSASGGGLQRSRASGGRCRLPVVLLLFLSILAPLLFLAGRSVRTPIYSDQKGVSNLSSKQILDWKEQPAVQKLKSILTKESDTVSLPPHQRGTIMVDGVDHRGRRTILLHRLGIDSNFLLAHPSSYTRVSYIRLTWVRLSFGPAVEHGARRYKPRAREPWSSRGWRPRQGFSDATFDRGINIEAHITVGVVTPPARASGVAPKPPYAETVSPSHRRVISPHALSSRMCSHTTKLLKGLIFSIDPRSPASWIEFVPSADRLLGLLVSFGVSTIELLFWESLCGRVEYQIRRLRSLSVLQTRVILIEFEER</sequence>
<accession>A0ABD0U5T6</accession>
<organism evidence="3 4">
    <name type="scientific">Dendrobium thyrsiflorum</name>
    <name type="common">Pinecone-like raceme dendrobium</name>
    <name type="synonym">Orchid</name>
    <dbReference type="NCBI Taxonomy" id="117978"/>
    <lineage>
        <taxon>Eukaryota</taxon>
        <taxon>Viridiplantae</taxon>
        <taxon>Streptophyta</taxon>
        <taxon>Embryophyta</taxon>
        <taxon>Tracheophyta</taxon>
        <taxon>Spermatophyta</taxon>
        <taxon>Magnoliopsida</taxon>
        <taxon>Liliopsida</taxon>
        <taxon>Asparagales</taxon>
        <taxon>Orchidaceae</taxon>
        <taxon>Epidendroideae</taxon>
        <taxon>Malaxideae</taxon>
        <taxon>Dendrobiinae</taxon>
        <taxon>Dendrobium</taxon>
    </lineage>
</organism>
<keyword evidence="2" id="KW-0472">Membrane</keyword>
<evidence type="ECO:0000313" key="4">
    <source>
        <dbReference type="Proteomes" id="UP001552299"/>
    </source>
</evidence>
<dbReference type="Proteomes" id="UP001552299">
    <property type="component" value="Unassembled WGS sequence"/>
</dbReference>
<gene>
    <name evidence="3" type="ORF">M5K25_022223</name>
</gene>
<evidence type="ECO:0000256" key="1">
    <source>
        <dbReference type="SAM" id="MobiDB-lite"/>
    </source>
</evidence>
<feature type="transmembrane region" description="Helical" evidence="2">
    <location>
        <begin position="28"/>
        <end position="47"/>
    </location>
</feature>
<proteinExistence type="predicted"/>